<comment type="cofactor">
    <cofactor evidence="1 26">
        <name>Mg(2+)</name>
        <dbReference type="ChEBI" id="CHEBI:18420"/>
    </cofactor>
</comment>
<dbReference type="InterPro" id="IPR044492">
    <property type="entry name" value="P_typ_ATPase_HD_dom"/>
</dbReference>
<feature type="binding site" evidence="25">
    <location>
        <position position="523"/>
    </location>
    <ligand>
        <name>ATP</name>
        <dbReference type="ChEBI" id="CHEBI:30616"/>
    </ligand>
</feature>
<keyword evidence="16 27" id="KW-1133">Transmembrane helix</keyword>
<dbReference type="InterPro" id="IPR032630">
    <property type="entry name" value="P_typ_ATPase_c"/>
</dbReference>
<keyword evidence="15 27" id="KW-1278">Translocase</keyword>
<comment type="similarity">
    <text evidence="7 27">Belongs to the cation transport ATPase (P-type) (TC 3.A.3) family. Type IV subfamily.</text>
</comment>
<evidence type="ECO:0000313" key="29">
    <source>
        <dbReference type="EMBL" id="KAJ8789251.1"/>
    </source>
</evidence>
<dbReference type="GO" id="GO:0007030">
    <property type="term" value="P:Golgi organization"/>
    <property type="evidence" value="ECO:0007669"/>
    <property type="project" value="TreeGrafter"/>
</dbReference>
<evidence type="ECO:0000256" key="12">
    <source>
        <dbReference type="ARBA" id="ARBA00022824"/>
    </source>
</evidence>
<gene>
    <name evidence="29" type="ORF">J1605_022186</name>
</gene>
<comment type="subcellular location">
    <subcellularLocation>
        <location evidence="2">Apical cell membrane</location>
    </subcellularLocation>
    <subcellularLocation>
        <location evidence="6">Cell membrane</location>
        <topology evidence="6">Multi-pass membrane protein</topology>
    </subcellularLocation>
    <subcellularLocation>
        <location evidence="4">Cell projection</location>
    </subcellularLocation>
    <subcellularLocation>
        <location evidence="3">Endoplasmic reticulum</location>
    </subcellularLocation>
    <subcellularLocation>
        <location evidence="5">Golgi apparatus</location>
    </subcellularLocation>
    <subcellularLocation>
        <location evidence="27">Membrane</location>
        <topology evidence="27">Multi-pass membrane protein</topology>
    </subcellularLocation>
</comment>
<feature type="binding site" evidence="25">
    <location>
        <position position="389"/>
    </location>
    <ligand>
        <name>ATP</name>
        <dbReference type="ChEBI" id="CHEBI:30616"/>
    </ligand>
</feature>
<dbReference type="Gene3D" id="3.40.1110.10">
    <property type="entry name" value="Calcium-transporting ATPase, cytoplasmic domain N"/>
    <property type="match status" value="2"/>
</dbReference>
<comment type="caution">
    <text evidence="29">The sequence shown here is derived from an EMBL/GenBank/DDBJ whole genome shotgun (WGS) entry which is preliminary data.</text>
</comment>
<evidence type="ECO:0000256" key="15">
    <source>
        <dbReference type="ARBA" id="ARBA00022967"/>
    </source>
</evidence>
<keyword evidence="14 26" id="KW-0460">Magnesium</keyword>
<name>A0AB34H8V8_ESCRO</name>
<dbReference type="SFLD" id="SFLDG00002">
    <property type="entry name" value="C1.7:_P-type_atpase_like"/>
    <property type="match status" value="1"/>
</dbReference>
<dbReference type="SFLD" id="SFLDS00003">
    <property type="entry name" value="Haloacid_Dehalogenase"/>
    <property type="match status" value="1"/>
</dbReference>
<dbReference type="NCBIfam" id="TIGR01494">
    <property type="entry name" value="ATPase_P-type"/>
    <property type="match status" value="1"/>
</dbReference>
<dbReference type="InterPro" id="IPR018303">
    <property type="entry name" value="ATPase_P-typ_P_site"/>
</dbReference>
<dbReference type="InterPro" id="IPR023214">
    <property type="entry name" value="HAD_sf"/>
</dbReference>
<dbReference type="SUPFAM" id="SSF56784">
    <property type="entry name" value="HAD-like"/>
    <property type="match status" value="1"/>
</dbReference>
<comment type="catalytic activity">
    <reaction evidence="21">
        <text>a 1,2-diacyl-sn-glycero-3-phospho-L-serine(out) + ATP + H2O = a 1,2-diacyl-sn-glycero-3-phospho-L-serine(in) + ADP + phosphate + H(+)</text>
        <dbReference type="Rhea" id="RHEA:38567"/>
        <dbReference type="ChEBI" id="CHEBI:15377"/>
        <dbReference type="ChEBI" id="CHEBI:15378"/>
        <dbReference type="ChEBI" id="CHEBI:30616"/>
        <dbReference type="ChEBI" id="CHEBI:43474"/>
        <dbReference type="ChEBI" id="CHEBI:57262"/>
        <dbReference type="ChEBI" id="CHEBI:456216"/>
    </reaction>
    <physiologicalReaction direction="left-to-right" evidence="21">
        <dbReference type="Rhea" id="RHEA:38568"/>
    </physiologicalReaction>
</comment>
<feature type="binding site" evidence="25">
    <location>
        <position position="111"/>
    </location>
    <ligand>
        <name>ATP</name>
        <dbReference type="ChEBI" id="CHEBI:30616"/>
    </ligand>
</feature>
<evidence type="ECO:0000256" key="24">
    <source>
        <dbReference type="PIRSR" id="PIRSR606539-1"/>
    </source>
</evidence>
<proteinExistence type="inferred from homology"/>
<dbReference type="FunFam" id="3.40.1110.10:FF:000012">
    <property type="entry name" value="Phospholipid-transporting ATPase"/>
    <property type="match status" value="1"/>
</dbReference>
<feature type="binding site" evidence="25">
    <location>
        <position position="553"/>
    </location>
    <ligand>
        <name>ATP</name>
        <dbReference type="ChEBI" id="CHEBI:30616"/>
    </ligand>
</feature>
<feature type="binding site" evidence="25">
    <location>
        <position position="110"/>
    </location>
    <ligand>
        <name>ATP</name>
        <dbReference type="ChEBI" id="CHEBI:30616"/>
    </ligand>
</feature>
<comment type="caution">
    <text evidence="27">Lacks conserved residue(s) required for the propagation of feature annotation.</text>
</comment>
<evidence type="ECO:0000256" key="20">
    <source>
        <dbReference type="ARBA" id="ARBA00034036"/>
    </source>
</evidence>
<evidence type="ECO:0000256" key="17">
    <source>
        <dbReference type="ARBA" id="ARBA00023034"/>
    </source>
</evidence>
<dbReference type="SFLD" id="SFLDF00027">
    <property type="entry name" value="p-type_atpase"/>
    <property type="match status" value="1"/>
</dbReference>
<dbReference type="InterPro" id="IPR023298">
    <property type="entry name" value="ATPase_P-typ_TM_dom_sf"/>
</dbReference>
<evidence type="ECO:0000256" key="7">
    <source>
        <dbReference type="ARBA" id="ARBA00008109"/>
    </source>
</evidence>
<evidence type="ECO:0000256" key="22">
    <source>
        <dbReference type="ARBA" id="ARBA00052223"/>
    </source>
</evidence>
<evidence type="ECO:0000256" key="4">
    <source>
        <dbReference type="ARBA" id="ARBA00004316"/>
    </source>
</evidence>
<evidence type="ECO:0000256" key="1">
    <source>
        <dbReference type="ARBA" id="ARBA00001946"/>
    </source>
</evidence>
<dbReference type="GO" id="GO:0016324">
    <property type="term" value="C:apical plasma membrane"/>
    <property type="evidence" value="ECO:0007669"/>
    <property type="project" value="UniProtKB-SubCell"/>
</dbReference>
<feature type="binding site" evidence="26">
    <location>
        <position position="553"/>
    </location>
    <ligand>
        <name>Mg(2+)</name>
        <dbReference type="ChEBI" id="CHEBI:18420"/>
    </ligand>
</feature>
<dbReference type="Pfam" id="PF16212">
    <property type="entry name" value="PhoLip_ATPase_C"/>
    <property type="match status" value="1"/>
</dbReference>
<feature type="domain" description="P-type ATPase C-terminal" evidence="28">
    <location>
        <begin position="575"/>
        <end position="679"/>
    </location>
</feature>
<feature type="transmembrane region" description="Helical" evidence="27">
    <location>
        <begin position="639"/>
        <end position="659"/>
    </location>
</feature>
<dbReference type="PANTHER" id="PTHR24092">
    <property type="entry name" value="PROBABLE PHOSPHOLIPID-TRANSPORTING ATPASE"/>
    <property type="match status" value="1"/>
</dbReference>
<feature type="active site" description="4-aspartylphosphate intermediate" evidence="24">
    <location>
        <position position="110"/>
    </location>
</feature>
<evidence type="ECO:0000256" key="16">
    <source>
        <dbReference type="ARBA" id="ARBA00022989"/>
    </source>
</evidence>
<dbReference type="PRINTS" id="PR00119">
    <property type="entry name" value="CATATPASE"/>
</dbReference>
<evidence type="ECO:0000259" key="28">
    <source>
        <dbReference type="Pfam" id="PF16212"/>
    </source>
</evidence>
<feature type="binding site" evidence="25">
    <location>
        <position position="211"/>
    </location>
    <ligand>
        <name>ATP</name>
        <dbReference type="ChEBI" id="CHEBI:30616"/>
    </ligand>
</feature>
<feature type="binding site" evidence="25">
    <location>
        <position position="112"/>
    </location>
    <ligand>
        <name>ATP</name>
        <dbReference type="ChEBI" id="CHEBI:30616"/>
    </ligand>
</feature>
<feature type="binding site" evidence="25">
    <location>
        <position position="252"/>
    </location>
    <ligand>
        <name>ATP</name>
        <dbReference type="ChEBI" id="CHEBI:30616"/>
    </ligand>
</feature>
<evidence type="ECO:0000256" key="5">
    <source>
        <dbReference type="ARBA" id="ARBA00004555"/>
    </source>
</evidence>
<evidence type="ECO:0000256" key="13">
    <source>
        <dbReference type="ARBA" id="ARBA00022840"/>
    </source>
</evidence>
<feature type="binding site" evidence="26">
    <location>
        <position position="112"/>
    </location>
    <ligand>
        <name>Mg(2+)</name>
        <dbReference type="ChEBI" id="CHEBI:18420"/>
    </ligand>
</feature>
<evidence type="ECO:0000256" key="8">
    <source>
        <dbReference type="ARBA" id="ARBA00022475"/>
    </source>
</evidence>
<comment type="catalytic activity">
    <reaction evidence="20 27">
        <text>ATP + H2O + phospholipidSide 1 = ADP + phosphate + phospholipidSide 2.</text>
        <dbReference type="EC" id="7.6.2.1"/>
    </reaction>
</comment>
<dbReference type="NCBIfam" id="TIGR01652">
    <property type="entry name" value="ATPase-Plipid"/>
    <property type="match status" value="1"/>
</dbReference>
<evidence type="ECO:0000256" key="6">
    <source>
        <dbReference type="ARBA" id="ARBA00004651"/>
    </source>
</evidence>
<accession>A0AB34H8V8</accession>
<comment type="catalytic activity">
    <reaction evidence="22">
        <text>a 1,2-diacyl-sn-glycero-3-phosphocholine(out) + ATP + H2O = a 1,2-diacyl-sn-glycero-3-phosphocholine(in) + ADP + phosphate + H(+)</text>
        <dbReference type="Rhea" id="RHEA:38583"/>
        <dbReference type="ChEBI" id="CHEBI:15377"/>
        <dbReference type="ChEBI" id="CHEBI:15378"/>
        <dbReference type="ChEBI" id="CHEBI:30616"/>
        <dbReference type="ChEBI" id="CHEBI:43474"/>
        <dbReference type="ChEBI" id="CHEBI:57643"/>
        <dbReference type="ChEBI" id="CHEBI:456216"/>
    </reaction>
    <physiologicalReaction direction="left-to-right" evidence="22">
        <dbReference type="Rhea" id="RHEA:38584"/>
    </physiologicalReaction>
</comment>
<dbReference type="GO" id="GO:0005524">
    <property type="term" value="F:ATP binding"/>
    <property type="evidence" value="ECO:0007669"/>
    <property type="project" value="UniProtKB-UniRule"/>
</dbReference>
<dbReference type="PANTHER" id="PTHR24092:SF48">
    <property type="entry name" value="PHOSPHOLIPID-TRANSPORTING ATPASE IC"/>
    <property type="match status" value="1"/>
</dbReference>
<feature type="binding site" evidence="26">
    <location>
        <position position="549"/>
    </location>
    <ligand>
        <name>Mg(2+)</name>
        <dbReference type="ChEBI" id="CHEBI:18420"/>
    </ligand>
</feature>
<evidence type="ECO:0000256" key="27">
    <source>
        <dbReference type="RuleBase" id="RU362033"/>
    </source>
</evidence>
<dbReference type="InterPro" id="IPR006539">
    <property type="entry name" value="P-type_ATPase_IV"/>
</dbReference>
<dbReference type="EMBL" id="JAIQCJ010001430">
    <property type="protein sequence ID" value="KAJ8789251.1"/>
    <property type="molecule type" value="Genomic_DNA"/>
</dbReference>
<dbReference type="SUPFAM" id="SSF81660">
    <property type="entry name" value="Metal cation-transporting ATPase, ATP-binding domain N"/>
    <property type="match status" value="1"/>
</dbReference>
<evidence type="ECO:0000256" key="10">
    <source>
        <dbReference type="ARBA" id="ARBA00022723"/>
    </source>
</evidence>
<keyword evidence="18 27" id="KW-0472">Membrane</keyword>
<dbReference type="InterPro" id="IPR036412">
    <property type="entry name" value="HAD-like_sf"/>
</dbReference>
<feature type="binding site" evidence="25">
    <location>
        <position position="552"/>
    </location>
    <ligand>
        <name>ATP</name>
        <dbReference type="ChEBI" id="CHEBI:30616"/>
    </ligand>
</feature>
<dbReference type="SUPFAM" id="SSF81665">
    <property type="entry name" value="Calcium ATPase, transmembrane domain M"/>
    <property type="match status" value="1"/>
</dbReference>
<dbReference type="AlphaFoldDB" id="A0AB34H8V8"/>
<dbReference type="FunFam" id="3.40.50.1000:FF:000001">
    <property type="entry name" value="Phospholipid-transporting ATPase IC"/>
    <property type="match status" value="1"/>
</dbReference>
<dbReference type="Gene3D" id="3.40.50.1000">
    <property type="entry name" value="HAD superfamily/HAD-like"/>
    <property type="match status" value="2"/>
</dbReference>
<feature type="binding site" evidence="25">
    <location>
        <position position="275"/>
    </location>
    <ligand>
        <name>ATP</name>
        <dbReference type="ChEBI" id="CHEBI:30616"/>
    </ligand>
</feature>
<dbReference type="GO" id="GO:0045332">
    <property type="term" value="P:phospholipid translocation"/>
    <property type="evidence" value="ECO:0007669"/>
    <property type="project" value="TreeGrafter"/>
</dbReference>
<evidence type="ECO:0000256" key="21">
    <source>
        <dbReference type="ARBA" id="ARBA00051303"/>
    </source>
</evidence>
<evidence type="ECO:0000256" key="2">
    <source>
        <dbReference type="ARBA" id="ARBA00004221"/>
    </source>
</evidence>
<keyword evidence="10 26" id="KW-0479">Metal-binding</keyword>
<keyword evidence="17" id="KW-0333">Golgi apparatus</keyword>
<comment type="subunit">
    <text evidence="23">Component of a P4-ATPase flippase complex which consists of a catalytic alpha subunit ATP8B1 and an accessory beta subunit TMEM30A. The flippase ATP8B1:TMEM30A complex can form an intermediate phosphoenzyme in vitro. Also interacts with beta subunit TMEM30B.</text>
</comment>
<evidence type="ECO:0000256" key="3">
    <source>
        <dbReference type="ARBA" id="ARBA00004240"/>
    </source>
</evidence>
<evidence type="ECO:0000256" key="25">
    <source>
        <dbReference type="PIRSR" id="PIRSR606539-2"/>
    </source>
</evidence>
<evidence type="ECO:0000256" key="11">
    <source>
        <dbReference type="ARBA" id="ARBA00022741"/>
    </source>
</evidence>
<organism evidence="29 30">
    <name type="scientific">Eschrichtius robustus</name>
    <name type="common">California gray whale</name>
    <name type="synonym">Eschrichtius gibbosus</name>
    <dbReference type="NCBI Taxonomy" id="9764"/>
    <lineage>
        <taxon>Eukaryota</taxon>
        <taxon>Metazoa</taxon>
        <taxon>Chordata</taxon>
        <taxon>Craniata</taxon>
        <taxon>Vertebrata</taxon>
        <taxon>Euteleostomi</taxon>
        <taxon>Mammalia</taxon>
        <taxon>Eutheria</taxon>
        <taxon>Laurasiatheria</taxon>
        <taxon>Artiodactyla</taxon>
        <taxon>Whippomorpha</taxon>
        <taxon>Cetacea</taxon>
        <taxon>Mysticeti</taxon>
        <taxon>Eschrichtiidae</taxon>
        <taxon>Eschrichtius</taxon>
    </lineage>
</organism>
<keyword evidence="8" id="KW-1003">Cell membrane</keyword>
<protein>
    <recommendedName>
        <fullName evidence="27">Phospholipid-transporting ATPase</fullName>
        <ecNumber evidence="27">7.6.2.1</ecNumber>
    </recommendedName>
</protein>
<dbReference type="GO" id="GO:0016887">
    <property type="term" value="F:ATP hydrolysis activity"/>
    <property type="evidence" value="ECO:0007669"/>
    <property type="project" value="InterPro"/>
</dbReference>
<dbReference type="GO" id="GO:0005783">
    <property type="term" value="C:endoplasmic reticulum"/>
    <property type="evidence" value="ECO:0007669"/>
    <property type="project" value="UniProtKB-SubCell"/>
</dbReference>
<feature type="transmembrane region" description="Helical" evidence="27">
    <location>
        <begin position="606"/>
        <end position="627"/>
    </location>
</feature>
<feature type="binding site" evidence="25">
    <location>
        <position position="529"/>
    </location>
    <ligand>
        <name>ATP</name>
        <dbReference type="ChEBI" id="CHEBI:30616"/>
    </ligand>
</feature>
<dbReference type="GO" id="GO:0042995">
    <property type="term" value="C:cell projection"/>
    <property type="evidence" value="ECO:0007669"/>
    <property type="project" value="UniProtKB-SubCell"/>
</dbReference>
<keyword evidence="13 25" id="KW-0067">ATP-binding</keyword>
<feature type="binding site" evidence="25">
    <location>
        <position position="308"/>
    </location>
    <ligand>
        <name>ATP</name>
        <dbReference type="ChEBI" id="CHEBI:30616"/>
    </ligand>
</feature>
<evidence type="ECO:0000256" key="26">
    <source>
        <dbReference type="PIRSR" id="PIRSR606539-3"/>
    </source>
</evidence>
<evidence type="ECO:0000256" key="9">
    <source>
        <dbReference type="ARBA" id="ARBA00022692"/>
    </source>
</evidence>
<dbReference type="GO" id="GO:0140327">
    <property type="term" value="F:flippase activity"/>
    <property type="evidence" value="ECO:0007669"/>
    <property type="project" value="UniProtKB-ARBA"/>
</dbReference>
<feature type="binding site" evidence="25">
    <location>
        <position position="388"/>
    </location>
    <ligand>
        <name>ATP</name>
        <dbReference type="ChEBI" id="CHEBI:30616"/>
    </ligand>
</feature>
<evidence type="ECO:0000256" key="19">
    <source>
        <dbReference type="ARBA" id="ARBA00023273"/>
    </source>
</evidence>
<dbReference type="GO" id="GO:0000287">
    <property type="term" value="F:magnesium ion binding"/>
    <property type="evidence" value="ECO:0007669"/>
    <property type="project" value="UniProtKB-UniRule"/>
</dbReference>
<dbReference type="Proteomes" id="UP001159641">
    <property type="component" value="Unassembled WGS sequence"/>
</dbReference>
<dbReference type="InterPro" id="IPR023299">
    <property type="entry name" value="ATPase_P-typ_cyto_dom_N"/>
</dbReference>
<sequence>MAILMDAIPQITTLAWYTTLVPLLVVLGVTAIKDLVDDVADILLLSSSEPNSLCYVETAELDGVEVIRLGQSYFINWDLQMYYPEKDTPAKARTTTLNEQLGQIHYIFSDKTGTLTQNIMTFKKCCINGQIYGDHRDASQNSHSKIEPVDFSWNMYSDGKLVFYDHYLIEQIQSGKEPEVRQFFFLLAVCHTVMVDRLDGQLNYQAASPDEGALVSAARNFGFAFLTRTQNTITISELGTERTYNVLAILDFNSDRKRMSIIVRTPEGNIRLYCKGADTVIYERLHRMNPMKQETQDALDIFASETLRTLCLCYKEIEEKEYEEWNKKFMAASIASTNRDEALDKVYEEIEKDLILLGATAIEDKLQDGVPETISKLAKADIKIWVLTGDKKETAENIGFACELLTEDTTICYGEDISALLHTRMENQRNRSGVYAKFVPQVHEPFFPPGGNRALIITGSWLNEILLEKKTKRSKILKLKFPRTEEERRMRTQSKRRLEAKKEQQQQNFVDLACECSAVICCRVTPKQKAMVVDLVKRYKKAITLAIGDGANDVNMIKTAHIGVGISGQEGMQAVMSSDYSFAQFRYLQRLLLVHGRWSYIRMCKFLRYFFYKNFAFTLVHFWYSFFNGYSAQTAYEDWFITLYNVLYSSLPVLLMGLLDQDVSDKLSLRFPGLYVDGEAPSDYQSFAVTIASALIITVNFQIGLDTSYWTFIQKHRKQLKGEEQWKRRQNVFRRGVSRRRSAYAFSHQRGYADLISSGRSIRKKRYPLDAVIADGTAEYRRTMES</sequence>
<feature type="binding site" evidence="25">
    <location>
        <position position="390"/>
    </location>
    <ligand>
        <name>ATP</name>
        <dbReference type="ChEBI" id="CHEBI:30616"/>
    </ligand>
</feature>
<evidence type="ECO:0000256" key="14">
    <source>
        <dbReference type="ARBA" id="ARBA00022842"/>
    </source>
</evidence>
<evidence type="ECO:0000256" key="23">
    <source>
        <dbReference type="ARBA" id="ARBA00062467"/>
    </source>
</evidence>
<dbReference type="InterPro" id="IPR001757">
    <property type="entry name" value="P_typ_ATPase"/>
</dbReference>
<dbReference type="GO" id="GO:0005548">
    <property type="term" value="F:phospholipid transporter activity"/>
    <property type="evidence" value="ECO:0007669"/>
    <property type="project" value="UniProtKB-ARBA"/>
</dbReference>
<feature type="binding site" evidence="26">
    <location>
        <position position="110"/>
    </location>
    <ligand>
        <name>Mg(2+)</name>
        <dbReference type="ChEBI" id="CHEBI:18420"/>
    </ligand>
</feature>
<feature type="transmembrane region" description="Helical" evidence="27">
    <location>
        <begin position="14"/>
        <end position="32"/>
    </location>
</feature>
<reference evidence="29 30" key="1">
    <citation type="submission" date="2022-11" db="EMBL/GenBank/DDBJ databases">
        <title>Whole genome sequence of Eschrichtius robustus ER-17-0199.</title>
        <authorList>
            <person name="Bruniche-Olsen A."/>
            <person name="Black A.N."/>
            <person name="Fields C.J."/>
            <person name="Walden K."/>
            <person name="Dewoody J.A."/>
        </authorList>
    </citation>
    <scope>NUCLEOTIDE SEQUENCE [LARGE SCALE GENOMIC DNA]</scope>
    <source>
        <strain evidence="29">ER-17-0199</strain>
        <tissue evidence="29">Blubber</tissue>
    </source>
</reference>
<keyword evidence="30" id="KW-1185">Reference proteome</keyword>
<keyword evidence="19" id="KW-0966">Cell projection</keyword>
<keyword evidence="12" id="KW-0256">Endoplasmic reticulum</keyword>
<evidence type="ECO:0000313" key="30">
    <source>
        <dbReference type="Proteomes" id="UP001159641"/>
    </source>
</evidence>
<dbReference type="EC" id="7.6.2.1" evidence="27"/>
<dbReference type="GO" id="GO:0005802">
    <property type="term" value="C:trans-Golgi network"/>
    <property type="evidence" value="ECO:0007669"/>
    <property type="project" value="TreeGrafter"/>
</dbReference>
<dbReference type="Pfam" id="PF13246">
    <property type="entry name" value="Cation_ATPase"/>
    <property type="match status" value="1"/>
</dbReference>
<keyword evidence="9 27" id="KW-0812">Transmembrane</keyword>
<evidence type="ECO:0000256" key="18">
    <source>
        <dbReference type="ARBA" id="ARBA00023136"/>
    </source>
</evidence>
<keyword evidence="11 25" id="KW-0547">Nucleotide-binding</keyword>
<dbReference type="PROSITE" id="PS00154">
    <property type="entry name" value="ATPASE_E1_E2"/>
    <property type="match status" value="1"/>
</dbReference>